<dbReference type="InterPro" id="IPR052767">
    <property type="entry name" value="Bact_com_dev_regulator"/>
</dbReference>
<accession>A0A9Q5P030</accession>
<evidence type="ECO:0000313" key="2">
    <source>
        <dbReference type="Proteomes" id="UP000177273"/>
    </source>
</evidence>
<evidence type="ECO:0000313" key="1">
    <source>
        <dbReference type="EMBL" id="OFI47206.1"/>
    </source>
</evidence>
<dbReference type="InterPro" id="IPR023378">
    <property type="entry name" value="YheA/YmcA-like_dom_sf"/>
</dbReference>
<dbReference type="RefSeq" id="WP_070787507.1">
    <property type="nucleotide sequence ID" value="NZ_MKIQ01000023.1"/>
</dbReference>
<keyword evidence="2" id="KW-1185">Reference proteome</keyword>
<dbReference type="PANTHER" id="PTHR38448:SF1">
    <property type="entry name" value="YLBF FAMILY REGULATOR"/>
    <property type="match status" value="1"/>
</dbReference>
<dbReference type="InterPro" id="IPR010368">
    <property type="entry name" value="Com_YlbF"/>
</dbReference>
<comment type="caution">
    <text evidence="1">The sequence shown here is derived from an EMBL/GenBank/DDBJ whole genome shotgun (WGS) entry which is preliminary data.</text>
</comment>
<sequence length="126" mass="14873">MSKEDYELALEQLRNKVSDIDYVQEFQRLEEMIKSDKEIWAQEEKMKDLQKEGILFQKIDKHQAYEATIGEARAIEEELNANPLIRQYRSKLEDVSDLLQYITGELEDRINSSLQFIDEEEEGNGN</sequence>
<dbReference type="Proteomes" id="UP000177273">
    <property type="component" value="Unassembled WGS sequence"/>
</dbReference>
<dbReference type="PIRSF" id="PIRSF021287">
    <property type="entry name" value="Biofilm_formation_YmcA"/>
    <property type="match status" value="1"/>
</dbReference>
<dbReference type="AlphaFoldDB" id="A0A9Q5P030"/>
<protein>
    <submittedName>
        <fullName evidence="1">Uncharacterized protein</fullName>
    </submittedName>
</protein>
<organism evidence="1 2">
    <name type="scientific">Floricoccus penangensis</name>
    <dbReference type="NCBI Taxonomy" id="1859475"/>
    <lineage>
        <taxon>Bacteria</taxon>
        <taxon>Bacillati</taxon>
        <taxon>Bacillota</taxon>
        <taxon>Bacilli</taxon>
        <taxon>Lactobacillales</taxon>
        <taxon>Streptococcaceae</taxon>
        <taxon>Floricoccus</taxon>
    </lineage>
</organism>
<gene>
    <name evidence="1" type="ORF">BG262_00865</name>
</gene>
<dbReference type="PANTHER" id="PTHR38448">
    <property type="entry name" value="REGULATORY PROTEIN YLBF-RELATED"/>
    <property type="match status" value="1"/>
</dbReference>
<name>A0A9Q5P030_9LACT</name>
<dbReference type="InterPro" id="IPR016783">
    <property type="entry name" value="Biofilm_formation_YmcA"/>
</dbReference>
<dbReference type="SUPFAM" id="SSF158622">
    <property type="entry name" value="YheA/YmcA-like"/>
    <property type="match status" value="1"/>
</dbReference>
<dbReference type="OrthoDB" id="2243283at2"/>
<dbReference type="Pfam" id="PF06133">
    <property type="entry name" value="Com_YlbF"/>
    <property type="match status" value="1"/>
</dbReference>
<dbReference type="Gene3D" id="1.20.1500.10">
    <property type="entry name" value="YheA/YmcA-like"/>
    <property type="match status" value="1"/>
</dbReference>
<proteinExistence type="predicted"/>
<dbReference type="EMBL" id="MKIQ01000023">
    <property type="protein sequence ID" value="OFI47206.1"/>
    <property type="molecule type" value="Genomic_DNA"/>
</dbReference>
<reference evidence="2" key="1">
    <citation type="submission" date="2016-09" db="EMBL/GenBank/DDBJ databases">
        <title>Draft genome sequence of a novel species of the family Streptococcaceae isolated from flowers.</title>
        <authorList>
            <person name="Chuah L.-O."/>
            <person name="Yap K.-P."/>
            <person name="Thong K.L."/>
            <person name="Liong M.T."/>
            <person name="Ahmad R."/>
            <person name="Rusul G."/>
        </authorList>
    </citation>
    <scope>NUCLEOTIDE SEQUENCE [LARGE SCALE GENOMIC DNA]</scope>
    <source>
        <strain evidence="2">HibF3</strain>
    </source>
</reference>